<sequence>MKSFSSNSCQTLLATASCCAVASILLLKWINSREVQRKIDRAKLRRDISLQEAETAVQRFREKYPGQETDLILSLSLTELTKKLKDGSLTPDTVLHTYMGKALDVNRKFNCATVFLLESCEQLGEAETHREGLLYGVPVSIKDNLGYKGHDSTCGVISKLEQPVDVDSVVVQVLKRQGAIPFVKTNVPQGLLNYDCSNPIFGQTVNPHNPQKTSGGSSGGEGALIAGGGSILGMGTDIGGSIRIPASFCGICGFKPTANRLSMRGSSSCCRGQKTGVSSLGPLARDVNSLALCMKALLCEDMFALDPSVPPMPFNEQEYLSSRPLRIGYYETDDYQLASPSMRRAVREVKELLEGAGHTLVPFSLPRVAYAMNLFTAGILGDGGATLLSNFKVGPVDPCLKSQTVPYGLPLLIKKILSFLLRPLYPRVADGMACLCGVGSVQDLWRHYADAEDYFYEFSEEWKKQDLDVLLSPALGPAYNFRYCGKLTCALSYTAFYNALGFPAGVVPVSKVTDADEEELKHYKGNYGDIWDRFFKQAVTGGQGLPVAVQCIALPWKDELCLRFMKEVEQLVRDLRNSGT</sequence>
<comment type="catalytic activity">
    <reaction evidence="14">
        <text>1-O-methyl-(5Z,8Z,11Z,14Z)-eicosatetraenoate + H2O = methanol + (5Z,8Z,11Z,14Z)-eicosatetraenoate + H(+)</text>
        <dbReference type="Rhea" id="RHEA:63052"/>
        <dbReference type="ChEBI" id="CHEBI:15377"/>
        <dbReference type="ChEBI" id="CHEBI:15378"/>
        <dbReference type="ChEBI" id="CHEBI:17790"/>
        <dbReference type="ChEBI" id="CHEBI:32395"/>
        <dbReference type="ChEBI" id="CHEBI:78033"/>
    </reaction>
    <physiologicalReaction direction="left-to-right" evidence="14">
        <dbReference type="Rhea" id="RHEA:63053"/>
    </physiologicalReaction>
</comment>
<comment type="catalytic activity">
    <reaction evidence="18">
        <text>(11Z)-eicosenamide + H2O = (11Z)-eicosenoate + NH4(+)</text>
        <dbReference type="Rhea" id="RHEA:63120"/>
        <dbReference type="ChEBI" id="CHEBI:15377"/>
        <dbReference type="ChEBI" id="CHEBI:28938"/>
        <dbReference type="ChEBI" id="CHEBI:32426"/>
        <dbReference type="ChEBI" id="CHEBI:146167"/>
    </reaction>
    <physiologicalReaction direction="left-to-right" evidence="18">
        <dbReference type="Rhea" id="RHEA:63121"/>
    </physiologicalReaction>
</comment>
<comment type="catalytic activity">
    <reaction evidence="17">
        <text>(5Z,8Z,11Z,14Z)-eicosatetraenamide + H2O = (5Z,8Z,11Z,14Z)-eicosatetraenoate + NH4(+)</text>
        <dbReference type="Rhea" id="RHEA:63016"/>
        <dbReference type="ChEBI" id="CHEBI:15377"/>
        <dbReference type="ChEBI" id="CHEBI:28938"/>
        <dbReference type="ChEBI" id="CHEBI:32395"/>
        <dbReference type="ChEBI" id="CHEBI:137830"/>
    </reaction>
    <physiologicalReaction direction="left-to-right" evidence="17">
        <dbReference type="Rhea" id="RHEA:63017"/>
    </physiologicalReaction>
</comment>
<evidence type="ECO:0000256" key="3">
    <source>
        <dbReference type="ARBA" id="ARBA00012112"/>
    </source>
</evidence>
<dbReference type="GO" id="GO:0004040">
    <property type="term" value="F:amidase activity"/>
    <property type="evidence" value="ECO:0007669"/>
    <property type="project" value="TreeGrafter"/>
</dbReference>
<evidence type="ECO:0000313" key="42">
    <source>
        <dbReference type="Proteomes" id="UP001044222"/>
    </source>
</evidence>
<comment type="catalytic activity">
    <reaction evidence="22">
        <text>N-docosanoyl-taurine + H2O = docosanoate + taurine</text>
        <dbReference type="Rhea" id="RHEA:63156"/>
        <dbReference type="ChEBI" id="CHEBI:15377"/>
        <dbReference type="ChEBI" id="CHEBI:23858"/>
        <dbReference type="ChEBI" id="CHEBI:146196"/>
        <dbReference type="ChEBI" id="CHEBI:507393"/>
    </reaction>
    <physiologicalReaction direction="left-to-right" evidence="22">
        <dbReference type="Rhea" id="RHEA:63157"/>
    </physiologicalReaction>
</comment>
<dbReference type="Pfam" id="PF01425">
    <property type="entry name" value="Amidase"/>
    <property type="match status" value="1"/>
</dbReference>
<comment type="catalytic activity">
    <reaction evidence="26">
        <text>N-docosanoyl-ethanolamine + H2O = docosanoate + ethanolamine</text>
        <dbReference type="Rhea" id="RHEA:63128"/>
        <dbReference type="ChEBI" id="CHEBI:15377"/>
        <dbReference type="ChEBI" id="CHEBI:23858"/>
        <dbReference type="ChEBI" id="CHEBI:57603"/>
        <dbReference type="ChEBI" id="CHEBI:146186"/>
    </reaction>
    <physiologicalReaction direction="left-to-right" evidence="26">
        <dbReference type="Rhea" id="RHEA:63129"/>
    </physiologicalReaction>
</comment>
<comment type="catalytic activity">
    <reaction evidence="12">
        <text>N-(5Z,8Z,11Z,14Z-eicosatetraenoyl)-L-serine + H2O = (5Z,8Z,11Z,14Z)-eicosatetraenoate + L-serine</text>
        <dbReference type="Rhea" id="RHEA:64116"/>
        <dbReference type="ChEBI" id="CHEBI:15377"/>
        <dbReference type="ChEBI" id="CHEBI:32395"/>
        <dbReference type="ChEBI" id="CHEBI:33384"/>
        <dbReference type="ChEBI" id="CHEBI:149697"/>
    </reaction>
    <physiologicalReaction direction="left-to-right" evidence="12">
        <dbReference type="Rhea" id="RHEA:64117"/>
    </physiologicalReaction>
</comment>
<evidence type="ECO:0000313" key="41">
    <source>
        <dbReference type="EMBL" id="KAG5851181.1"/>
    </source>
</evidence>
<evidence type="ECO:0000256" key="26">
    <source>
        <dbReference type="ARBA" id="ARBA00052458"/>
    </source>
</evidence>
<keyword evidence="6" id="KW-0442">Lipid degradation</keyword>
<feature type="active site" description="Charge relay system" evidence="38">
    <location>
        <position position="142"/>
    </location>
</feature>
<dbReference type="PIRSF" id="PIRSF001221">
    <property type="entry name" value="Amidase_fungi"/>
    <property type="match status" value="1"/>
</dbReference>
<comment type="catalytic activity">
    <reaction evidence="30">
        <text>N-(5Z,8Z,11Z,14Z)-eicosatetraenoyl-glycine + H2O = (5Z,8Z,11Z,14Z)-eicosatetraenoate + glycine</text>
        <dbReference type="Rhea" id="RHEA:64108"/>
        <dbReference type="ChEBI" id="CHEBI:15377"/>
        <dbReference type="ChEBI" id="CHEBI:32395"/>
        <dbReference type="ChEBI" id="CHEBI:57305"/>
        <dbReference type="ChEBI" id="CHEBI:59002"/>
    </reaction>
    <physiologicalReaction direction="left-to-right" evidence="30">
        <dbReference type="Rhea" id="RHEA:64109"/>
    </physiologicalReaction>
</comment>
<keyword evidence="5" id="KW-0378">Hydrolase</keyword>
<evidence type="ECO:0000256" key="6">
    <source>
        <dbReference type="ARBA" id="ARBA00022963"/>
    </source>
</evidence>
<evidence type="ECO:0000256" key="5">
    <source>
        <dbReference type="ARBA" id="ARBA00022801"/>
    </source>
</evidence>
<comment type="catalytic activity">
    <reaction evidence="1">
        <text>(9Z)-octadecenamide + H2O = (9Z)-octadecenoate + NH4(+)</text>
        <dbReference type="Rhea" id="RHEA:26506"/>
        <dbReference type="ChEBI" id="CHEBI:15377"/>
        <dbReference type="ChEBI" id="CHEBI:28938"/>
        <dbReference type="ChEBI" id="CHEBI:30823"/>
        <dbReference type="ChEBI" id="CHEBI:116314"/>
        <dbReference type="EC" id="3.5.1.99"/>
    </reaction>
    <physiologicalReaction direction="left-to-right" evidence="1">
        <dbReference type="Rhea" id="RHEA:26507"/>
    </physiologicalReaction>
</comment>
<dbReference type="InterPro" id="IPR023631">
    <property type="entry name" value="Amidase_dom"/>
</dbReference>
<evidence type="ECO:0000256" key="17">
    <source>
        <dbReference type="ARBA" id="ARBA00051200"/>
    </source>
</evidence>
<comment type="catalytic activity">
    <reaction evidence="29">
        <text>N-tricosanoyl-taurine + H2O = tricosanoate + taurine</text>
        <dbReference type="Rhea" id="RHEA:63164"/>
        <dbReference type="ChEBI" id="CHEBI:15377"/>
        <dbReference type="ChEBI" id="CHEBI:79007"/>
        <dbReference type="ChEBI" id="CHEBI:146197"/>
        <dbReference type="ChEBI" id="CHEBI:507393"/>
    </reaction>
    <physiologicalReaction direction="left-to-right" evidence="29">
        <dbReference type="Rhea" id="RHEA:63165"/>
    </physiologicalReaction>
</comment>
<organism evidence="41 42">
    <name type="scientific">Anguilla anguilla</name>
    <name type="common">European freshwater eel</name>
    <name type="synonym">Muraena anguilla</name>
    <dbReference type="NCBI Taxonomy" id="7936"/>
    <lineage>
        <taxon>Eukaryota</taxon>
        <taxon>Metazoa</taxon>
        <taxon>Chordata</taxon>
        <taxon>Craniata</taxon>
        <taxon>Vertebrata</taxon>
        <taxon>Euteleostomi</taxon>
        <taxon>Actinopterygii</taxon>
        <taxon>Neopterygii</taxon>
        <taxon>Teleostei</taxon>
        <taxon>Anguilliformes</taxon>
        <taxon>Anguillidae</taxon>
        <taxon>Anguilla</taxon>
    </lineage>
</organism>
<proteinExistence type="inferred from homology"/>
<feature type="domain" description="Amidase" evidence="40">
    <location>
        <begin position="94"/>
        <end position="562"/>
    </location>
</feature>
<evidence type="ECO:0000256" key="21">
    <source>
        <dbReference type="ARBA" id="ARBA00051492"/>
    </source>
</evidence>
<comment type="catalytic activity">
    <reaction evidence="25">
        <text>(9Z,12Z)-octadecadienamide + H2O = (9Z,12Z)-octadecadienoate + NH4(+)</text>
        <dbReference type="Rhea" id="RHEA:63020"/>
        <dbReference type="ChEBI" id="CHEBI:15377"/>
        <dbReference type="ChEBI" id="CHEBI:28938"/>
        <dbReference type="ChEBI" id="CHEBI:30245"/>
        <dbReference type="ChEBI" id="CHEBI:82984"/>
    </reaction>
    <physiologicalReaction direction="left-to-right" evidence="25">
        <dbReference type="Rhea" id="RHEA:63021"/>
    </physiologicalReaction>
</comment>
<comment type="catalytic activity">
    <reaction evidence="23">
        <text>N-(9Z-octadecenoyl)-taurine + H2O = taurine + (9Z)-octadecenoate</text>
        <dbReference type="Rhea" id="RHEA:63148"/>
        <dbReference type="ChEBI" id="CHEBI:15377"/>
        <dbReference type="ChEBI" id="CHEBI:30823"/>
        <dbReference type="ChEBI" id="CHEBI:146191"/>
        <dbReference type="ChEBI" id="CHEBI:507393"/>
    </reaction>
    <physiologicalReaction direction="left-to-right" evidence="23">
        <dbReference type="Rhea" id="RHEA:63149"/>
    </physiologicalReaction>
</comment>
<dbReference type="InterPro" id="IPR020556">
    <property type="entry name" value="Amidase_CS"/>
</dbReference>
<evidence type="ECO:0000256" key="36">
    <source>
        <dbReference type="ARBA" id="ARBA00077157"/>
    </source>
</evidence>
<evidence type="ECO:0000256" key="38">
    <source>
        <dbReference type="PIRSR" id="PIRSR001221-1"/>
    </source>
</evidence>
<comment type="catalytic activity">
    <reaction evidence="8">
        <text>(9Z)-octadecenoate + glycine = N-(9Z-octadecenoyl)glycine + H2O</text>
        <dbReference type="Rhea" id="RHEA:51316"/>
        <dbReference type="ChEBI" id="CHEBI:15377"/>
        <dbReference type="ChEBI" id="CHEBI:30823"/>
        <dbReference type="ChEBI" id="CHEBI:57305"/>
        <dbReference type="ChEBI" id="CHEBI:133992"/>
    </reaction>
    <physiologicalReaction direction="right-to-left" evidence="8">
        <dbReference type="Rhea" id="RHEA:51318"/>
    </physiologicalReaction>
</comment>
<comment type="catalytic activity">
    <reaction evidence="31">
        <text>(11Z,14Z,17Z)-eicosatrienamide + H2O = (11Z,14Z,17Z)-eicosatrienoate + NH4(+)</text>
        <dbReference type="Rhea" id="RHEA:63000"/>
        <dbReference type="ChEBI" id="CHEBI:15377"/>
        <dbReference type="ChEBI" id="CHEBI:28938"/>
        <dbReference type="ChEBI" id="CHEBI:77223"/>
        <dbReference type="ChEBI" id="CHEBI:146164"/>
    </reaction>
    <physiologicalReaction direction="left-to-right" evidence="31">
        <dbReference type="Rhea" id="RHEA:63001"/>
    </physiologicalReaction>
</comment>
<dbReference type="PANTHER" id="PTHR45847:SF6">
    <property type="entry name" value="FATTY ACID AMIDE HYDROLASE"/>
    <property type="match status" value="1"/>
</dbReference>
<comment type="catalytic activity">
    <reaction evidence="24">
        <text>(9Z,12Z,15Z)-octadecatrienamide + H2O = (9Z,12Z,15Z)-octadecatrienoate + NH4(+)</text>
        <dbReference type="Rhea" id="RHEA:62976"/>
        <dbReference type="ChEBI" id="CHEBI:15377"/>
        <dbReference type="ChEBI" id="CHEBI:28938"/>
        <dbReference type="ChEBI" id="CHEBI:32387"/>
        <dbReference type="ChEBI" id="CHEBI:142684"/>
    </reaction>
    <physiologicalReaction direction="left-to-right" evidence="24">
        <dbReference type="Rhea" id="RHEA:62977"/>
    </physiologicalReaction>
</comment>
<evidence type="ECO:0000256" key="23">
    <source>
        <dbReference type="ARBA" id="ARBA00052289"/>
    </source>
</evidence>
<evidence type="ECO:0000256" key="39">
    <source>
        <dbReference type="PIRSR" id="PIRSR001221-2"/>
    </source>
</evidence>
<evidence type="ECO:0000256" key="24">
    <source>
        <dbReference type="ARBA" id="ARBA00052337"/>
    </source>
</evidence>
<evidence type="ECO:0000256" key="28">
    <source>
        <dbReference type="ARBA" id="ARBA00052514"/>
    </source>
</evidence>
<evidence type="ECO:0000256" key="1">
    <source>
        <dbReference type="ARBA" id="ARBA00000208"/>
    </source>
</evidence>
<evidence type="ECO:0000256" key="13">
    <source>
        <dbReference type="ARBA" id="ARBA00050403"/>
    </source>
</evidence>
<comment type="catalytic activity">
    <reaction evidence="27">
        <text>(6Z)-octadecenamide + H2O = (6Z)-octadecenoate + NH4(+)</text>
        <dbReference type="Rhea" id="RHEA:63008"/>
        <dbReference type="ChEBI" id="CHEBI:15377"/>
        <dbReference type="ChEBI" id="CHEBI:28938"/>
        <dbReference type="ChEBI" id="CHEBI:32375"/>
        <dbReference type="ChEBI" id="CHEBI:146168"/>
    </reaction>
    <physiologicalReaction direction="left-to-right" evidence="27">
        <dbReference type="Rhea" id="RHEA:63009"/>
    </physiologicalReaction>
</comment>
<dbReference type="GO" id="GO:0017064">
    <property type="term" value="F:fatty acid amide hydrolase activity"/>
    <property type="evidence" value="ECO:0007669"/>
    <property type="project" value="UniProtKB-EC"/>
</dbReference>
<dbReference type="GO" id="GO:0009062">
    <property type="term" value="P:fatty acid catabolic process"/>
    <property type="evidence" value="ECO:0007669"/>
    <property type="project" value="TreeGrafter"/>
</dbReference>
<comment type="catalytic activity">
    <reaction evidence="10">
        <text>N-(9Z-octadecenoyl) ethanolamine + H2O = ethanolamine + (9Z)-octadecenoate</text>
        <dbReference type="Rhea" id="RHEA:45060"/>
        <dbReference type="ChEBI" id="CHEBI:15377"/>
        <dbReference type="ChEBI" id="CHEBI:30823"/>
        <dbReference type="ChEBI" id="CHEBI:57603"/>
        <dbReference type="ChEBI" id="CHEBI:71466"/>
    </reaction>
    <physiologicalReaction direction="left-to-right" evidence="10">
        <dbReference type="Rhea" id="RHEA:45061"/>
    </physiologicalReaction>
</comment>
<dbReference type="EMBL" id="JAFIRN010000004">
    <property type="protein sequence ID" value="KAG5851181.1"/>
    <property type="molecule type" value="Genomic_DNA"/>
</dbReference>
<evidence type="ECO:0000256" key="19">
    <source>
        <dbReference type="ARBA" id="ARBA00051346"/>
    </source>
</evidence>
<keyword evidence="7" id="KW-0443">Lipid metabolism</keyword>
<dbReference type="InterPro" id="IPR052096">
    <property type="entry name" value="Endocannabinoid_amidase"/>
</dbReference>
<gene>
    <name evidence="41" type="ORF">ANANG_G00090330</name>
</gene>
<evidence type="ECO:0000256" key="7">
    <source>
        <dbReference type="ARBA" id="ARBA00023098"/>
    </source>
</evidence>
<comment type="catalytic activity">
    <reaction evidence="20">
        <text>N-octadecanoyl ethanolamine + H2O = octadecanoate + ethanolamine</text>
        <dbReference type="Rhea" id="RHEA:63124"/>
        <dbReference type="ChEBI" id="CHEBI:15377"/>
        <dbReference type="ChEBI" id="CHEBI:25629"/>
        <dbReference type="ChEBI" id="CHEBI:57603"/>
        <dbReference type="ChEBI" id="CHEBI:85299"/>
    </reaction>
    <physiologicalReaction direction="left-to-right" evidence="20">
        <dbReference type="Rhea" id="RHEA:63125"/>
    </physiologicalReaction>
</comment>
<comment type="catalytic activity">
    <reaction evidence="33">
        <text>(15Z)-tetracosenamide + H2O = (15Z)-tetracosenoate + NH4(+)</text>
        <dbReference type="Rhea" id="RHEA:63028"/>
        <dbReference type="ChEBI" id="CHEBI:15377"/>
        <dbReference type="ChEBI" id="CHEBI:28938"/>
        <dbReference type="ChEBI" id="CHEBI:32392"/>
        <dbReference type="ChEBI" id="CHEBI:146166"/>
    </reaction>
    <physiologicalReaction direction="left-to-right" evidence="33">
        <dbReference type="Rhea" id="RHEA:63029"/>
    </physiologicalReaction>
</comment>
<feature type="active site" description="Charge relay system" evidence="38">
    <location>
        <position position="217"/>
    </location>
</feature>
<dbReference type="Gene3D" id="3.90.1300.10">
    <property type="entry name" value="Amidase signature (AS) domain"/>
    <property type="match status" value="1"/>
</dbReference>
<dbReference type="SUPFAM" id="SSF75304">
    <property type="entry name" value="Amidase signature (AS) enzymes"/>
    <property type="match status" value="1"/>
</dbReference>
<evidence type="ECO:0000256" key="34">
    <source>
        <dbReference type="ARBA" id="ARBA00073178"/>
    </source>
</evidence>
<feature type="active site" description="Acyl-ester intermediate" evidence="38">
    <location>
        <position position="241"/>
    </location>
</feature>
<comment type="catalytic activity">
    <reaction evidence="11">
        <text>N-(5Z,8Z,11Z,14Z-eicosatetraenoyl)-ethanolamine + H2O = ethanolamine + (5Z,8Z,11Z,14Z)-eicosatetraenoate</text>
        <dbReference type="Rhea" id="RHEA:26136"/>
        <dbReference type="ChEBI" id="CHEBI:2700"/>
        <dbReference type="ChEBI" id="CHEBI:15377"/>
        <dbReference type="ChEBI" id="CHEBI:32395"/>
        <dbReference type="ChEBI" id="CHEBI:57603"/>
        <dbReference type="EC" id="3.5.1.99"/>
    </reaction>
    <physiologicalReaction direction="left-to-right" evidence="11">
        <dbReference type="Rhea" id="RHEA:26137"/>
    </physiologicalReaction>
</comment>
<dbReference type="AlphaFoldDB" id="A0A9D3MNM3"/>
<evidence type="ECO:0000256" key="10">
    <source>
        <dbReference type="ARBA" id="ARBA00048052"/>
    </source>
</evidence>
<keyword evidence="4" id="KW-0597">Phosphoprotein</keyword>
<comment type="similarity">
    <text evidence="2">Belongs to the amidase family.</text>
</comment>
<evidence type="ECO:0000256" key="15">
    <source>
        <dbReference type="ARBA" id="ARBA00050766"/>
    </source>
</evidence>
<evidence type="ECO:0000256" key="25">
    <source>
        <dbReference type="ARBA" id="ARBA00052426"/>
    </source>
</evidence>
<evidence type="ECO:0000256" key="11">
    <source>
        <dbReference type="ARBA" id="ARBA00048606"/>
    </source>
</evidence>
<evidence type="ECO:0000256" key="4">
    <source>
        <dbReference type="ARBA" id="ARBA00022553"/>
    </source>
</evidence>
<evidence type="ECO:0000256" key="2">
    <source>
        <dbReference type="ARBA" id="ARBA00009199"/>
    </source>
</evidence>
<feature type="binding site" evidence="39">
    <location>
        <begin position="238"/>
        <end position="241"/>
    </location>
    <ligand>
        <name>substrate</name>
    </ligand>
</feature>
<reference evidence="41" key="1">
    <citation type="submission" date="2021-01" db="EMBL/GenBank/DDBJ databases">
        <title>A chromosome-scale assembly of European eel, Anguilla anguilla.</title>
        <authorList>
            <person name="Henkel C."/>
            <person name="Jong-Raadsen S.A."/>
            <person name="Dufour S."/>
            <person name="Weltzien F.-A."/>
            <person name="Palstra A.P."/>
            <person name="Pelster B."/>
            <person name="Spaink H.P."/>
            <person name="Van Den Thillart G.E."/>
            <person name="Jansen H."/>
            <person name="Zahm M."/>
            <person name="Klopp C."/>
            <person name="Cedric C."/>
            <person name="Louis A."/>
            <person name="Berthelot C."/>
            <person name="Parey E."/>
            <person name="Roest Crollius H."/>
            <person name="Montfort J."/>
            <person name="Robinson-Rechavi M."/>
            <person name="Bucao C."/>
            <person name="Bouchez O."/>
            <person name="Gislard M."/>
            <person name="Lluch J."/>
            <person name="Milhes M."/>
            <person name="Lampietro C."/>
            <person name="Lopez Roques C."/>
            <person name="Donnadieu C."/>
            <person name="Braasch I."/>
            <person name="Desvignes T."/>
            <person name="Postlethwait J."/>
            <person name="Bobe J."/>
            <person name="Guiguen Y."/>
            <person name="Dirks R."/>
        </authorList>
    </citation>
    <scope>NUCLEOTIDE SEQUENCE</scope>
    <source>
        <strain evidence="41">Tag_6206</strain>
        <tissue evidence="41">Liver</tissue>
    </source>
</reference>
<dbReference type="FunFam" id="3.90.1300.10:FF:000001">
    <property type="entry name" value="Fatty-acid amide hydrolase 1"/>
    <property type="match status" value="1"/>
</dbReference>
<evidence type="ECO:0000256" key="8">
    <source>
        <dbReference type="ARBA" id="ARBA00047450"/>
    </source>
</evidence>
<dbReference type="Proteomes" id="UP001044222">
    <property type="component" value="Unassembled WGS sequence"/>
</dbReference>
<evidence type="ECO:0000256" key="27">
    <source>
        <dbReference type="ARBA" id="ARBA00052512"/>
    </source>
</evidence>
<comment type="catalytic activity">
    <reaction evidence="32">
        <text>(8Z,11Z,14Z)-eicosatrienamide + H2O = (8Z,11Z,14Z)-eicosatrienoate + NH4(+)</text>
        <dbReference type="Rhea" id="RHEA:62996"/>
        <dbReference type="ChEBI" id="CHEBI:15377"/>
        <dbReference type="ChEBI" id="CHEBI:28938"/>
        <dbReference type="ChEBI" id="CHEBI:71589"/>
        <dbReference type="ChEBI" id="CHEBI:146163"/>
    </reaction>
    <physiologicalReaction direction="left-to-right" evidence="32">
        <dbReference type="Rhea" id="RHEA:62997"/>
    </physiologicalReaction>
</comment>
<evidence type="ECO:0000256" key="33">
    <source>
        <dbReference type="ARBA" id="ARBA00052906"/>
    </source>
</evidence>
<feature type="binding site" evidence="39">
    <location>
        <position position="217"/>
    </location>
    <ligand>
        <name>substrate</name>
    </ligand>
</feature>
<protein>
    <recommendedName>
        <fullName evidence="34">Fatty-acid amide hydrolase 1</fullName>
        <ecNumber evidence="3">3.5.1.99</ecNumber>
    </recommendedName>
    <alternativeName>
        <fullName evidence="37">Anandamide amidohydrolase 1</fullName>
    </alternativeName>
    <alternativeName>
        <fullName evidence="35">Fatty acid ester hydrolase</fullName>
    </alternativeName>
    <alternativeName>
        <fullName evidence="36">Oleamide hydrolase 1</fullName>
    </alternativeName>
</protein>
<name>A0A9D3MNM3_ANGAN</name>
<comment type="catalytic activity">
    <reaction evidence="28">
        <text>N-(15Z-tetracosenoyl)-taurine + H2O = (15Z)-tetracosenoate + taurine</text>
        <dbReference type="Rhea" id="RHEA:63160"/>
        <dbReference type="ChEBI" id="CHEBI:15377"/>
        <dbReference type="ChEBI" id="CHEBI:32392"/>
        <dbReference type="ChEBI" id="CHEBI:146198"/>
        <dbReference type="ChEBI" id="CHEBI:507393"/>
    </reaction>
    <physiologicalReaction direction="left-to-right" evidence="28">
        <dbReference type="Rhea" id="RHEA:63161"/>
    </physiologicalReaction>
</comment>
<evidence type="ECO:0000256" key="35">
    <source>
        <dbReference type="ARBA" id="ARBA00077111"/>
    </source>
</evidence>
<comment type="catalytic activity">
    <reaction evidence="9">
        <text>2-(5Z,8Z,11Z,14Z-eicosatetraenoyl)-glycerol + H2O = glycerol + (5Z,8Z,11Z,14Z)-eicosatetraenoate + H(+)</text>
        <dbReference type="Rhea" id="RHEA:26132"/>
        <dbReference type="ChEBI" id="CHEBI:15377"/>
        <dbReference type="ChEBI" id="CHEBI:15378"/>
        <dbReference type="ChEBI" id="CHEBI:17754"/>
        <dbReference type="ChEBI" id="CHEBI:32395"/>
        <dbReference type="ChEBI" id="CHEBI:52392"/>
    </reaction>
    <physiologicalReaction direction="left-to-right" evidence="9">
        <dbReference type="Rhea" id="RHEA:26133"/>
    </physiologicalReaction>
</comment>
<evidence type="ECO:0000256" key="37">
    <source>
        <dbReference type="ARBA" id="ARBA00077216"/>
    </source>
</evidence>
<comment type="caution">
    <text evidence="41">The sequence shown here is derived from an EMBL/GenBank/DDBJ whole genome shotgun (WGS) entry which is preliminary data.</text>
</comment>
<dbReference type="EC" id="3.5.1.99" evidence="3"/>
<evidence type="ECO:0000256" key="20">
    <source>
        <dbReference type="ARBA" id="ARBA00051454"/>
    </source>
</evidence>
<accession>A0A9D3MNM3</accession>
<dbReference type="PANTHER" id="PTHR45847">
    <property type="entry name" value="FATTY ACID AMIDE HYDROLASE"/>
    <property type="match status" value="1"/>
</dbReference>
<evidence type="ECO:0000256" key="14">
    <source>
        <dbReference type="ARBA" id="ARBA00050481"/>
    </source>
</evidence>
<comment type="catalytic activity">
    <reaction evidence="19">
        <text>N-(9Z-hexadecenoyl) ethanolamine + H2O = (9Z)-hexadecenoate + ethanolamine</text>
        <dbReference type="Rhea" id="RHEA:35563"/>
        <dbReference type="ChEBI" id="CHEBI:15377"/>
        <dbReference type="ChEBI" id="CHEBI:32372"/>
        <dbReference type="ChEBI" id="CHEBI:57603"/>
        <dbReference type="ChEBI" id="CHEBI:71465"/>
    </reaction>
    <physiologicalReaction direction="left-to-right" evidence="19">
        <dbReference type="Rhea" id="RHEA:35564"/>
    </physiologicalReaction>
</comment>
<dbReference type="PROSITE" id="PS00571">
    <property type="entry name" value="AMIDASES"/>
    <property type="match status" value="1"/>
</dbReference>
<dbReference type="InterPro" id="IPR036928">
    <property type="entry name" value="AS_sf"/>
</dbReference>
<evidence type="ECO:0000256" key="16">
    <source>
        <dbReference type="ARBA" id="ARBA00050992"/>
    </source>
</evidence>
<evidence type="ECO:0000256" key="18">
    <source>
        <dbReference type="ARBA" id="ARBA00051311"/>
    </source>
</evidence>
<evidence type="ECO:0000259" key="40">
    <source>
        <dbReference type="Pfam" id="PF01425"/>
    </source>
</evidence>
<keyword evidence="42" id="KW-1185">Reference proteome</keyword>
<comment type="catalytic activity">
    <reaction evidence="15">
        <text>tetradecamide + H2O = tetradecanoate + NH4(+)</text>
        <dbReference type="Rhea" id="RHEA:62992"/>
        <dbReference type="ChEBI" id="CHEBI:15377"/>
        <dbReference type="ChEBI" id="CHEBI:28938"/>
        <dbReference type="ChEBI" id="CHEBI:30807"/>
        <dbReference type="ChEBI" id="CHEBI:137125"/>
    </reaction>
    <physiologicalReaction direction="left-to-right" evidence="15">
        <dbReference type="Rhea" id="RHEA:62993"/>
    </physiologicalReaction>
</comment>
<feature type="binding site" evidence="39">
    <location>
        <position position="191"/>
    </location>
    <ligand>
        <name>substrate</name>
    </ligand>
</feature>
<comment type="catalytic activity">
    <reaction evidence="21">
        <text>N-tetracosanoyl-taurine + H2O = tetracosanoate + taurine</text>
        <dbReference type="Rhea" id="RHEA:63140"/>
        <dbReference type="ChEBI" id="CHEBI:15377"/>
        <dbReference type="ChEBI" id="CHEBI:31014"/>
        <dbReference type="ChEBI" id="CHEBI:132049"/>
        <dbReference type="ChEBI" id="CHEBI:507393"/>
    </reaction>
    <physiologicalReaction direction="left-to-right" evidence="21">
        <dbReference type="Rhea" id="RHEA:63141"/>
    </physiologicalReaction>
</comment>
<evidence type="ECO:0000256" key="22">
    <source>
        <dbReference type="ARBA" id="ARBA00051914"/>
    </source>
</evidence>
<comment type="catalytic activity">
    <reaction evidence="13">
        <text>(11Z,14Z)-eicosadienamide + H2O = (11Z,14Z)-eicosadienoate + NH4(+)</text>
        <dbReference type="Rhea" id="RHEA:63004"/>
        <dbReference type="ChEBI" id="CHEBI:15377"/>
        <dbReference type="ChEBI" id="CHEBI:28938"/>
        <dbReference type="ChEBI" id="CHEBI:77220"/>
        <dbReference type="ChEBI" id="CHEBI:146165"/>
    </reaction>
    <physiologicalReaction direction="left-to-right" evidence="13">
        <dbReference type="Rhea" id="RHEA:63005"/>
    </physiologicalReaction>
</comment>
<evidence type="ECO:0000256" key="9">
    <source>
        <dbReference type="ARBA" id="ARBA00047476"/>
    </source>
</evidence>
<evidence type="ECO:0000256" key="12">
    <source>
        <dbReference type="ARBA" id="ARBA00050294"/>
    </source>
</evidence>
<comment type="catalytic activity">
    <reaction evidence="16">
        <text>N-(15Z-tetracosenoyl)-ethanolamine + H2O = (15Z)-tetracosenoate + ethanolamine</text>
        <dbReference type="Rhea" id="RHEA:63144"/>
        <dbReference type="ChEBI" id="CHEBI:15377"/>
        <dbReference type="ChEBI" id="CHEBI:32392"/>
        <dbReference type="ChEBI" id="CHEBI:57603"/>
        <dbReference type="ChEBI" id="CHEBI:146187"/>
    </reaction>
    <physiologicalReaction direction="left-to-right" evidence="16">
        <dbReference type="Rhea" id="RHEA:63145"/>
    </physiologicalReaction>
</comment>
<evidence type="ECO:0000256" key="31">
    <source>
        <dbReference type="ARBA" id="ARBA00052818"/>
    </source>
</evidence>
<evidence type="ECO:0000256" key="30">
    <source>
        <dbReference type="ARBA" id="ARBA00052709"/>
    </source>
</evidence>
<dbReference type="PROSITE" id="PS51257">
    <property type="entry name" value="PROKAR_LIPOPROTEIN"/>
    <property type="match status" value="1"/>
</dbReference>
<evidence type="ECO:0000256" key="29">
    <source>
        <dbReference type="ARBA" id="ARBA00052634"/>
    </source>
</evidence>
<evidence type="ECO:0000256" key="32">
    <source>
        <dbReference type="ARBA" id="ARBA00052857"/>
    </source>
</evidence>